<protein>
    <submittedName>
        <fullName evidence="2">Uncharacterized protein</fullName>
    </submittedName>
</protein>
<evidence type="ECO:0000313" key="2">
    <source>
        <dbReference type="EMBL" id="MCF6137709.1"/>
    </source>
</evidence>
<dbReference type="Proteomes" id="UP001649381">
    <property type="component" value="Unassembled WGS sequence"/>
</dbReference>
<feature type="transmembrane region" description="Helical" evidence="1">
    <location>
        <begin position="54"/>
        <end position="75"/>
    </location>
</feature>
<organism evidence="2 3">
    <name type="scientific">Pseudalkalibacillus berkeleyi</name>
    <dbReference type="NCBI Taxonomy" id="1069813"/>
    <lineage>
        <taxon>Bacteria</taxon>
        <taxon>Bacillati</taxon>
        <taxon>Bacillota</taxon>
        <taxon>Bacilli</taxon>
        <taxon>Bacillales</taxon>
        <taxon>Fictibacillaceae</taxon>
        <taxon>Pseudalkalibacillus</taxon>
    </lineage>
</organism>
<keyword evidence="1" id="KW-0812">Transmembrane</keyword>
<keyword evidence="3" id="KW-1185">Reference proteome</keyword>
<accession>A0ABS9GYE6</accession>
<evidence type="ECO:0000313" key="3">
    <source>
        <dbReference type="Proteomes" id="UP001649381"/>
    </source>
</evidence>
<proteinExistence type="predicted"/>
<dbReference type="EMBL" id="JAKIJS010000001">
    <property type="protein sequence ID" value="MCF6137709.1"/>
    <property type="molecule type" value="Genomic_DNA"/>
</dbReference>
<sequence>MNFYKITGLLLAIMSGLIYTLERGVSLISSSLIKAGFFSGRMTGEVPEVEASGFFSNLFVPLFFFTGLALIIYSIKKK</sequence>
<keyword evidence="1" id="KW-1133">Transmembrane helix</keyword>
<reference evidence="2 3" key="1">
    <citation type="submission" date="2022-01" db="EMBL/GenBank/DDBJ databases">
        <title>Alkalihalobacillus sp. EGI L200015, a novel bacterium isolated from a salt lake sediment.</title>
        <authorList>
            <person name="Gao L."/>
            <person name="Fang B.-Z."/>
            <person name="Li W.-J."/>
        </authorList>
    </citation>
    <scope>NUCLEOTIDE SEQUENCE [LARGE SCALE GENOMIC DNA]</scope>
    <source>
        <strain evidence="2 3">KCTC 12718</strain>
    </source>
</reference>
<name>A0ABS9GYE6_9BACL</name>
<dbReference type="RefSeq" id="WP_236333517.1">
    <property type="nucleotide sequence ID" value="NZ_JAKIJS010000001.1"/>
</dbReference>
<comment type="caution">
    <text evidence="2">The sequence shown here is derived from an EMBL/GenBank/DDBJ whole genome shotgun (WGS) entry which is preliminary data.</text>
</comment>
<gene>
    <name evidence="2" type="ORF">L2716_08200</name>
</gene>
<evidence type="ECO:0000256" key="1">
    <source>
        <dbReference type="SAM" id="Phobius"/>
    </source>
</evidence>
<keyword evidence="1" id="KW-0472">Membrane</keyword>